<feature type="binding site" evidence="3">
    <location>
        <position position="82"/>
    </location>
    <ligand>
        <name>Cu cation</name>
        <dbReference type="ChEBI" id="CHEBI:23378"/>
    </ligand>
</feature>
<evidence type="ECO:0000256" key="4">
    <source>
        <dbReference type="PIRSR" id="PIRSR603782-2"/>
    </source>
</evidence>
<comment type="caution">
    <text evidence="7">The sequence shown here is derived from an EMBL/GenBank/DDBJ whole genome shotgun (WGS) entry which is preliminary data.</text>
</comment>
<dbReference type="InterPro" id="IPR006311">
    <property type="entry name" value="TAT_signal"/>
</dbReference>
<feature type="signal peptide" evidence="5">
    <location>
        <begin position="1"/>
        <end position="25"/>
    </location>
</feature>
<gene>
    <name evidence="7" type="ORF">GTU67_08750</name>
</gene>
<dbReference type="PANTHER" id="PTHR12151:SF25">
    <property type="entry name" value="LINALOOL DEHYDRATASE_ISOMERASE DOMAIN-CONTAINING PROTEIN"/>
    <property type="match status" value="1"/>
</dbReference>
<feature type="disulfide bond" description="Redox-active" evidence="4">
    <location>
        <begin position="78"/>
        <end position="82"/>
    </location>
</feature>
<accession>A0A842HP55</accession>
<dbReference type="Pfam" id="PF02630">
    <property type="entry name" value="SCO1-SenC"/>
    <property type="match status" value="1"/>
</dbReference>
<dbReference type="InterPro" id="IPR036249">
    <property type="entry name" value="Thioredoxin-like_sf"/>
</dbReference>
<dbReference type="PANTHER" id="PTHR12151">
    <property type="entry name" value="ELECTRON TRANSPORT PROTIN SCO1/SENC FAMILY MEMBER"/>
    <property type="match status" value="1"/>
</dbReference>
<dbReference type="EMBL" id="JACJUU010000005">
    <property type="protein sequence ID" value="MBC2769996.1"/>
    <property type="molecule type" value="Genomic_DNA"/>
</dbReference>
<keyword evidence="3" id="KW-0479">Metal-binding</keyword>
<dbReference type="SUPFAM" id="SSF52833">
    <property type="entry name" value="Thioredoxin-like"/>
    <property type="match status" value="1"/>
</dbReference>
<evidence type="ECO:0000256" key="3">
    <source>
        <dbReference type="PIRSR" id="PIRSR603782-1"/>
    </source>
</evidence>
<dbReference type="RefSeq" id="WP_185779698.1">
    <property type="nucleotide sequence ID" value="NZ_JACJUU010000005.1"/>
</dbReference>
<dbReference type="PROSITE" id="PS51318">
    <property type="entry name" value="TAT"/>
    <property type="match status" value="1"/>
</dbReference>
<evidence type="ECO:0000256" key="5">
    <source>
        <dbReference type="SAM" id="SignalP"/>
    </source>
</evidence>
<dbReference type="InterPro" id="IPR003782">
    <property type="entry name" value="SCO1/SenC"/>
</dbReference>
<evidence type="ECO:0000256" key="2">
    <source>
        <dbReference type="ARBA" id="ARBA00023008"/>
    </source>
</evidence>
<keyword evidence="8" id="KW-1185">Reference proteome</keyword>
<dbReference type="FunFam" id="3.40.30.10:FF:000013">
    <property type="entry name" value="Blast:Protein SCO1 homolog, mitochondrial"/>
    <property type="match status" value="1"/>
</dbReference>
<evidence type="ECO:0000313" key="7">
    <source>
        <dbReference type="EMBL" id="MBC2769996.1"/>
    </source>
</evidence>
<dbReference type="PROSITE" id="PS51352">
    <property type="entry name" value="THIOREDOXIN_2"/>
    <property type="match status" value="1"/>
</dbReference>
<protein>
    <submittedName>
        <fullName evidence="7">SCO family protein</fullName>
    </submittedName>
</protein>
<comment type="similarity">
    <text evidence="1">Belongs to the SCO1/2 family.</text>
</comment>
<feature type="binding site" evidence="3">
    <location>
        <position position="167"/>
    </location>
    <ligand>
        <name>Cu cation</name>
        <dbReference type="ChEBI" id="CHEBI:23378"/>
    </ligand>
</feature>
<keyword evidence="5" id="KW-0732">Signal</keyword>
<proteinExistence type="inferred from homology"/>
<keyword evidence="2 3" id="KW-0186">Copper</keyword>
<evidence type="ECO:0000256" key="1">
    <source>
        <dbReference type="ARBA" id="ARBA00010996"/>
    </source>
</evidence>
<dbReference type="Proteomes" id="UP000545386">
    <property type="component" value="Unassembled WGS sequence"/>
</dbReference>
<dbReference type="InterPro" id="IPR013766">
    <property type="entry name" value="Thioredoxin_domain"/>
</dbReference>
<feature type="chain" id="PRO_5032615956" evidence="5">
    <location>
        <begin position="26"/>
        <end position="201"/>
    </location>
</feature>
<dbReference type="CDD" id="cd02968">
    <property type="entry name" value="SCO"/>
    <property type="match status" value="1"/>
</dbReference>
<sequence>MTTTTFNRRSLLKLAGALGLTTLLAACGPDPKPQFHGSDISGTGLGSDLNMVDHTGQPRTLADYKGKALVVFFGFTHCPDVCPTALAHISQSLSLLGDQASDVQVIMVSVDPERDTPEILANYVKAFNPGFAGLTGTADQLKETARSFKAFYAKVPDRSNNTYTMDHTASFYLFDKSGQARVLVNATAPADQLAADIKALL</sequence>
<evidence type="ECO:0000313" key="8">
    <source>
        <dbReference type="Proteomes" id="UP000545386"/>
    </source>
</evidence>
<feature type="domain" description="Thioredoxin" evidence="6">
    <location>
        <begin position="26"/>
        <end position="201"/>
    </location>
</feature>
<dbReference type="GO" id="GO:0046872">
    <property type="term" value="F:metal ion binding"/>
    <property type="evidence" value="ECO:0007669"/>
    <property type="project" value="UniProtKB-KW"/>
</dbReference>
<name>A0A842HP55_9BURK</name>
<dbReference type="Gene3D" id="3.40.30.10">
    <property type="entry name" value="Glutaredoxin"/>
    <property type="match status" value="1"/>
</dbReference>
<keyword evidence="4" id="KW-1015">Disulfide bond</keyword>
<dbReference type="AlphaFoldDB" id="A0A842HP55"/>
<reference evidence="7 8" key="1">
    <citation type="submission" date="2020-08" db="EMBL/GenBank/DDBJ databases">
        <title>Paraeoetvoesia sp. YC-7-48 draft genome sequence.</title>
        <authorList>
            <person name="Yao L."/>
        </authorList>
    </citation>
    <scope>NUCLEOTIDE SEQUENCE [LARGE SCALE GENOMIC DNA]</scope>
    <source>
        <strain evidence="8">YC-7-48</strain>
    </source>
</reference>
<evidence type="ECO:0000259" key="6">
    <source>
        <dbReference type="PROSITE" id="PS51352"/>
    </source>
</evidence>
<organism evidence="7 8">
    <name type="scientific">Pusillimonas minor</name>
    <dbReference type="NCBI Taxonomy" id="2697024"/>
    <lineage>
        <taxon>Bacteria</taxon>
        <taxon>Pseudomonadati</taxon>
        <taxon>Pseudomonadota</taxon>
        <taxon>Betaproteobacteria</taxon>
        <taxon>Burkholderiales</taxon>
        <taxon>Alcaligenaceae</taxon>
        <taxon>Pusillimonas</taxon>
    </lineage>
</organism>
<feature type="binding site" evidence="3">
    <location>
        <position position="78"/>
    </location>
    <ligand>
        <name>Cu cation</name>
        <dbReference type="ChEBI" id="CHEBI:23378"/>
    </ligand>
</feature>